<dbReference type="CDD" id="cd09414">
    <property type="entry name" value="LIM1_LIMPETin"/>
    <property type="match status" value="1"/>
</dbReference>
<evidence type="ECO:0000256" key="5">
    <source>
        <dbReference type="PROSITE-ProRule" id="PRU00125"/>
    </source>
</evidence>
<evidence type="ECO:0000256" key="3">
    <source>
        <dbReference type="ARBA" id="ARBA00022833"/>
    </source>
</evidence>
<dbReference type="Pfam" id="PF06297">
    <property type="entry name" value="PET"/>
    <property type="match status" value="1"/>
</dbReference>
<keyword evidence="4 5" id="KW-0440">LIM domain</keyword>
<evidence type="ECO:0000313" key="10">
    <source>
        <dbReference type="Proteomes" id="UP000053825"/>
    </source>
</evidence>
<dbReference type="OrthoDB" id="274660at2759"/>
<dbReference type="PROSITE" id="PS00478">
    <property type="entry name" value="LIM_DOMAIN_1"/>
    <property type="match status" value="1"/>
</dbReference>
<dbReference type="PROSITE" id="PS51303">
    <property type="entry name" value="PET"/>
    <property type="match status" value="1"/>
</dbReference>
<dbReference type="InterPro" id="IPR047120">
    <property type="entry name" value="Pk/Esn/Tes"/>
</dbReference>
<dbReference type="CDD" id="cd09830">
    <property type="entry name" value="PET_LIMPETin_LIM-9"/>
    <property type="match status" value="1"/>
</dbReference>
<feature type="region of interest" description="Disordered" evidence="6">
    <location>
        <begin position="818"/>
        <end position="1035"/>
    </location>
</feature>
<keyword evidence="1 5" id="KW-0479">Metal-binding</keyword>
<evidence type="ECO:0000259" key="7">
    <source>
        <dbReference type="PROSITE" id="PS50023"/>
    </source>
</evidence>
<feature type="domain" description="PET" evidence="8">
    <location>
        <begin position="1174"/>
        <end position="1283"/>
    </location>
</feature>
<keyword evidence="10" id="KW-1185">Reference proteome</keyword>
<dbReference type="PANTHER" id="PTHR24211:SF37">
    <property type="entry name" value="PROTEIN ESPINAS-LIKE PROTEIN"/>
    <property type="match status" value="1"/>
</dbReference>
<dbReference type="GO" id="GO:0008270">
    <property type="term" value="F:zinc ion binding"/>
    <property type="evidence" value="ECO:0007669"/>
    <property type="project" value="InterPro"/>
</dbReference>
<keyword evidence="2" id="KW-0677">Repeat</keyword>
<evidence type="ECO:0000313" key="9">
    <source>
        <dbReference type="EMBL" id="KOC70693.1"/>
    </source>
</evidence>
<dbReference type="EMBL" id="KQ414583">
    <property type="protein sequence ID" value="KOC70693.1"/>
    <property type="molecule type" value="Genomic_DNA"/>
</dbReference>
<accession>A0A0L7RIQ9</accession>
<feature type="compositionally biased region" description="Basic and acidic residues" evidence="6">
    <location>
        <begin position="818"/>
        <end position="850"/>
    </location>
</feature>
<feature type="compositionally biased region" description="Basic and acidic residues" evidence="6">
    <location>
        <begin position="559"/>
        <end position="573"/>
    </location>
</feature>
<dbReference type="Gene3D" id="2.10.110.10">
    <property type="entry name" value="Cysteine Rich Protein"/>
    <property type="match status" value="1"/>
</dbReference>
<organism evidence="9 10">
    <name type="scientific">Habropoda laboriosa</name>
    <dbReference type="NCBI Taxonomy" id="597456"/>
    <lineage>
        <taxon>Eukaryota</taxon>
        <taxon>Metazoa</taxon>
        <taxon>Ecdysozoa</taxon>
        <taxon>Arthropoda</taxon>
        <taxon>Hexapoda</taxon>
        <taxon>Insecta</taxon>
        <taxon>Pterygota</taxon>
        <taxon>Neoptera</taxon>
        <taxon>Endopterygota</taxon>
        <taxon>Hymenoptera</taxon>
        <taxon>Apocrita</taxon>
        <taxon>Aculeata</taxon>
        <taxon>Apoidea</taxon>
        <taxon>Anthophila</taxon>
        <taxon>Apidae</taxon>
        <taxon>Habropoda</taxon>
    </lineage>
</organism>
<keyword evidence="3 5" id="KW-0862">Zinc</keyword>
<feature type="compositionally biased region" description="Basic and acidic residues" evidence="6">
    <location>
        <begin position="525"/>
        <end position="551"/>
    </location>
</feature>
<dbReference type="InterPro" id="IPR010442">
    <property type="entry name" value="PET_domain"/>
</dbReference>
<feature type="compositionally biased region" description="Basic and acidic residues" evidence="6">
    <location>
        <begin position="678"/>
        <end position="692"/>
    </location>
</feature>
<feature type="compositionally biased region" description="Basic and acidic residues" evidence="6">
    <location>
        <begin position="82"/>
        <end position="110"/>
    </location>
</feature>
<evidence type="ECO:0000256" key="1">
    <source>
        <dbReference type="ARBA" id="ARBA00022723"/>
    </source>
</evidence>
<dbReference type="PANTHER" id="PTHR24211">
    <property type="entry name" value="LIM DOMAIN-CONTAINING PROTEIN"/>
    <property type="match status" value="1"/>
</dbReference>
<feature type="compositionally biased region" description="Acidic residues" evidence="6">
    <location>
        <begin position="923"/>
        <end position="940"/>
    </location>
</feature>
<name>A0A0L7RIQ9_9HYME</name>
<feature type="compositionally biased region" description="Basic and acidic residues" evidence="6">
    <location>
        <begin position="581"/>
        <end position="595"/>
    </location>
</feature>
<dbReference type="SUPFAM" id="SSF57716">
    <property type="entry name" value="Glucocorticoid receptor-like (DNA-binding domain)"/>
    <property type="match status" value="1"/>
</dbReference>
<dbReference type="SMART" id="SM00132">
    <property type="entry name" value="LIM"/>
    <property type="match status" value="1"/>
</dbReference>
<feature type="compositionally biased region" description="Basic and acidic residues" evidence="6">
    <location>
        <begin position="470"/>
        <end position="514"/>
    </location>
</feature>
<sequence>MVEVGNFCDYDLGTIERPSIPPRNPTRPRVAKETLAKRRLASLIESCLKIYTGQGENLFSLYFVKALGIFIRSSRYLPEVGNSRREETKSAQWHREERESQNPGELERGRAHVVGRGGAGLTGESSGPPPHLGEDRRNGGQAKEAAVQTAMQRGELQWTRISVAGVRKMSRLRGSKVTSYSKDQEDQPLKSCKNGTNRYHFGMTRQTNDEVNKNGRDYRDHPNEDTDFLYKRSKEHFGAWDIKDIVQDDGLRSRKHDDRFEEPRLTNGRSKSDSVRQDRYDDHEEALSRDDRARTGSVDREQAGSRRLRKKDSWETPSKSSRSKNENNKEDHQKSDERDQLLRGIEHLAVDGRSPDRRIRAMIERFKTREDGRGDQVSDVNDRDRGRSQKDDREDEPRSSARSKLREPEKFEQEEPNRSRSVDRRTEKFNDTYIVDKSRRRSREIDDDVPRRKDSPKRRSYVYDGNPEDFDVRIQRYERALVEPRKDPESIRKVPLKDADTDSGRKDSSKDHDRHVARKSSFKSSDSKKKDREPSLSRKTSFKEQENELYRKNSSTNQDMEKKYLGRDPEHVSRKSSFKKQGYDVARKNSFKEQSSDYGRISSRNREDDEERKRSLKGHTDGVSRITFKEHDADSSRIHSYKDQGSDVGRVSFKDHSVELGRKNSLKEKTVEFGGITYKDHNDVYKPQDSESSKVSYRNFDEPRRRHSPNGRYVEFGSVSFQNEEDEARTSPTNDQEYDFERKSSFKERDSSSKRRTSLKGKNQEAIDKRSNRHSRPLTPPKREEAECREESKDRGEFNSKCWHESNRLFAVKYLRENSRYRANPDGRSEIERDPSPDTEIRELLDRKSSNEGFTNEIEDSQKRGSSKLESPTDLESRYTSTRERNGATIIRIRSSPETPGERRRRRRPVQDAYTGRRRRYEAEDEEDSEEEEEEKEEEVVDRRQRGSGRGVPTPSRRVWNYREGRRHTTPTLLSNPGARMSPKGPSQDGAKMEVRVSCVASPGGQPQGIRVKIPEPKKRPMSPPLQEAMRARCPSVPEKDFYRKTSSLDRRDRYPTLSGAEIKRGLIPGCVDTPRGRRNPMLDRKNRFPTISGAELKRSLAIGKCPLEDGLDLSLAPWPGMKWACVRVLHLYCKVFDQFELFELIVRKNCTSCKCPREAHDVCHEEWVSVRSRLGLKGDESTSTDVPRSKGLAWAPPGLPAYKVEEYFSMLPEISVPRLGTPGERYRDRQLAIQLPKQDLARAYCRHLDPDHASSADDFMAARNEIALDIGTVQPVFEIDVDCGACHTPLKYGSLAVSASKLDLLYHPACFRCTECKELLVDLAYCVHDDTLYCERHYAEQLKPRCAACDEVSTFFFIPFLVQ</sequence>
<feature type="compositionally biased region" description="Basic and acidic residues" evidence="6">
    <location>
        <begin position="254"/>
        <end position="304"/>
    </location>
</feature>
<feature type="region of interest" description="Disordered" evidence="6">
    <location>
        <begin position="676"/>
        <end position="798"/>
    </location>
</feature>
<evidence type="ECO:0000256" key="2">
    <source>
        <dbReference type="ARBA" id="ARBA00022737"/>
    </source>
</evidence>
<feature type="compositionally biased region" description="Basic and acidic residues" evidence="6">
    <location>
        <begin position="739"/>
        <end position="753"/>
    </location>
</feature>
<dbReference type="STRING" id="597456.A0A0L7RIQ9"/>
<gene>
    <name evidence="9" type="ORF">WH47_06733</name>
</gene>
<dbReference type="Proteomes" id="UP000053825">
    <property type="component" value="Unassembled WGS sequence"/>
</dbReference>
<feature type="compositionally biased region" description="Basic and acidic residues" evidence="6">
    <location>
        <begin position="781"/>
        <end position="798"/>
    </location>
</feature>
<feature type="domain" description="LIM zinc-binding" evidence="7">
    <location>
        <begin position="1282"/>
        <end position="1345"/>
    </location>
</feature>
<dbReference type="InterPro" id="IPR001781">
    <property type="entry name" value="Znf_LIM"/>
</dbReference>
<evidence type="ECO:0000259" key="8">
    <source>
        <dbReference type="PROSITE" id="PS51303"/>
    </source>
</evidence>
<feature type="compositionally biased region" description="Basic and acidic residues" evidence="6">
    <location>
        <begin position="604"/>
        <end position="645"/>
    </location>
</feature>
<feature type="region of interest" description="Disordered" evidence="6">
    <location>
        <begin position="254"/>
        <end position="649"/>
    </location>
</feature>
<feature type="region of interest" description="Disordered" evidence="6">
    <location>
        <begin position="81"/>
        <end position="147"/>
    </location>
</feature>
<reference evidence="9 10" key="1">
    <citation type="submission" date="2015-07" db="EMBL/GenBank/DDBJ databases">
        <title>The genome of Habropoda laboriosa.</title>
        <authorList>
            <person name="Pan H."/>
            <person name="Kapheim K."/>
        </authorList>
    </citation>
    <scope>NUCLEOTIDE SEQUENCE [LARGE SCALE GENOMIC DNA]</scope>
    <source>
        <strain evidence="9">0110345459</strain>
    </source>
</reference>
<feature type="region of interest" description="Disordered" evidence="6">
    <location>
        <begin position="175"/>
        <end position="198"/>
    </location>
</feature>
<evidence type="ECO:0000256" key="4">
    <source>
        <dbReference type="ARBA" id="ARBA00023038"/>
    </source>
</evidence>
<feature type="compositionally biased region" description="Basic and acidic residues" evidence="6">
    <location>
        <begin position="875"/>
        <end position="886"/>
    </location>
</feature>
<dbReference type="PROSITE" id="PS50023">
    <property type="entry name" value="LIM_DOMAIN_2"/>
    <property type="match status" value="1"/>
</dbReference>
<evidence type="ECO:0000256" key="6">
    <source>
        <dbReference type="SAM" id="MobiDB-lite"/>
    </source>
</evidence>
<feature type="compositionally biased region" description="Basic and acidic residues" evidence="6">
    <location>
        <begin position="323"/>
        <end position="437"/>
    </location>
</feature>
<dbReference type="Pfam" id="PF00412">
    <property type="entry name" value="LIM"/>
    <property type="match status" value="1"/>
</dbReference>
<proteinExistence type="predicted"/>
<protein>
    <submittedName>
        <fullName evidence="9">Prickle-like protein 2</fullName>
    </submittedName>
</protein>